<gene>
    <name evidence="3" type="ORF">MOP44_22375</name>
</gene>
<feature type="transmembrane region" description="Helical" evidence="2">
    <location>
        <begin position="194"/>
        <end position="217"/>
    </location>
</feature>
<accession>A0A9J7BKY8</accession>
<organism evidence="3 4">
    <name type="scientific">Occallatibacter riparius</name>
    <dbReference type="NCBI Taxonomy" id="1002689"/>
    <lineage>
        <taxon>Bacteria</taxon>
        <taxon>Pseudomonadati</taxon>
        <taxon>Acidobacteriota</taxon>
        <taxon>Terriglobia</taxon>
        <taxon>Terriglobales</taxon>
        <taxon>Acidobacteriaceae</taxon>
        <taxon>Occallatibacter</taxon>
    </lineage>
</organism>
<evidence type="ECO:0000256" key="2">
    <source>
        <dbReference type="SAM" id="Phobius"/>
    </source>
</evidence>
<proteinExistence type="predicted"/>
<dbReference type="AlphaFoldDB" id="A0A9J7BKY8"/>
<dbReference type="Proteomes" id="UP001059380">
    <property type="component" value="Chromosome"/>
</dbReference>
<evidence type="ECO:0000256" key="1">
    <source>
        <dbReference type="SAM" id="MobiDB-lite"/>
    </source>
</evidence>
<dbReference type="RefSeq" id="WP_260792637.1">
    <property type="nucleotide sequence ID" value="NZ_CP093313.1"/>
</dbReference>
<keyword evidence="2" id="KW-1133">Transmembrane helix</keyword>
<keyword evidence="2" id="KW-0472">Membrane</keyword>
<reference evidence="3" key="1">
    <citation type="submission" date="2021-04" db="EMBL/GenBank/DDBJ databases">
        <title>Phylogenetic analysis of Acidobacteriaceae.</title>
        <authorList>
            <person name="Qiu L."/>
            <person name="Zhang Q."/>
        </authorList>
    </citation>
    <scope>NUCLEOTIDE SEQUENCE</scope>
    <source>
        <strain evidence="3">DSM 25168</strain>
    </source>
</reference>
<feature type="compositionally biased region" description="Low complexity" evidence="1">
    <location>
        <begin position="32"/>
        <end position="48"/>
    </location>
</feature>
<evidence type="ECO:0000313" key="3">
    <source>
        <dbReference type="EMBL" id="UWZ83303.1"/>
    </source>
</evidence>
<feature type="compositionally biased region" description="Polar residues" evidence="1">
    <location>
        <begin position="62"/>
        <end position="71"/>
    </location>
</feature>
<keyword evidence="4" id="KW-1185">Reference proteome</keyword>
<dbReference type="KEGG" id="orp:MOP44_22375"/>
<protein>
    <submittedName>
        <fullName evidence="3">Uncharacterized protein</fullName>
    </submittedName>
</protein>
<dbReference type="EMBL" id="CP093313">
    <property type="protein sequence ID" value="UWZ83303.1"/>
    <property type="molecule type" value="Genomic_DNA"/>
</dbReference>
<evidence type="ECO:0000313" key="4">
    <source>
        <dbReference type="Proteomes" id="UP001059380"/>
    </source>
</evidence>
<sequence length="222" mass="24039">MPREPGRDFGQPLGESQGRQPLQRDQLGRVQGSPLPGSPLPTGAGPSAFQDMHKTVTPPGRSLSTSPYAPAVSAQSAEDANAMQRAMGLLKQAAPFVAKLLPLIEGNISNAVSNLLAARPQPPAAPVDLTPLHNQLTEIQLQHNDLRSTVQEQTTGLKRVEDQLELVREATDRNTLEQQEFIEDLRAVSHKVSLIAVGLSILLVLSVVVNLVLYMYIKRVLP</sequence>
<keyword evidence="2" id="KW-0812">Transmembrane</keyword>
<feature type="region of interest" description="Disordered" evidence="1">
    <location>
        <begin position="1"/>
        <end position="71"/>
    </location>
</feature>
<name>A0A9J7BKY8_9BACT</name>